<gene>
    <name evidence="2" type="ORF">XENOCAPTIV_002042</name>
</gene>
<keyword evidence="3" id="KW-1185">Reference proteome</keyword>
<reference evidence="2 3" key="1">
    <citation type="submission" date="2021-06" db="EMBL/GenBank/DDBJ databases">
        <authorList>
            <person name="Palmer J.M."/>
        </authorList>
    </citation>
    <scope>NUCLEOTIDE SEQUENCE [LARGE SCALE GENOMIC DNA]</scope>
    <source>
        <strain evidence="2 3">XC_2019</strain>
        <tissue evidence="2">Muscle</tissue>
    </source>
</reference>
<dbReference type="Proteomes" id="UP001434883">
    <property type="component" value="Unassembled WGS sequence"/>
</dbReference>
<proteinExistence type="predicted"/>
<evidence type="ECO:0000313" key="3">
    <source>
        <dbReference type="Proteomes" id="UP001434883"/>
    </source>
</evidence>
<sequence>MVDLDFMEQVTAIYLWKAEQRHRRREYHLLLQEQHLDDGRFQHYFHLSRTQFEDCSALGDESASGTPTTGNSPMQNACPYVLGTAPTDPRRQLTEKFRFFNST</sequence>
<feature type="compositionally biased region" description="Polar residues" evidence="1">
    <location>
        <begin position="63"/>
        <end position="75"/>
    </location>
</feature>
<name>A0ABV0QPD7_9TELE</name>
<dbReference type="EMBL" id="JAHRIN010018007">
    <property type="protein sequence ID" value="MEQ2197684.1"/>
    <property type="molecule type" value="Genomic_DNA"/>
</dbReference>
<evidence type="ECO:0000313" key="2">
    <source>
        <dbReference type="EMBL" id="MEQ2197684.1"/>
    </source>
</evidence>
<comment type="caution">
    <text evidence="2">The sequence shown here is derived from an EMBL/GenBank/DDBJ whole genome shotgun (WGS) entry which is preliminary data.</text>
</comment>
<accession>A0ABV0QPD7</accession>
<protein>
    <submittedName>
        <fullName evidence="2">Uncharacterized protein</fullName>
    </submittedName>
</protein>
<organism evidence="2 3">
    <name type="scientific">Xenoophorus captivus</name>
    <dbReference type="NCBI Taxonomy" id="1517983"/>
    <lineage>
        <taxon>Eukaryota</taxon>
        <taxon>Metazoa</taxon>
        <taxon>Chordata</taxon>
        <taxon>Craniata</taxon>
        <taxon>Vertebrata</taxon>
        <taxon>Euteleostomi</taxon>
        <taxon>Actinopterygii</taxon>
        <taxon>Neopterygii</taxon>
        <taxon>Teleostei</taxon>
        <taxon>Neoteleostei</taxon>
        <taxon>Acanthomorphata</taxon>
        <taxon>Ovalentaria</taxon>
        <taxon>Atherinomorphae</taxon>
        <taxon>Cyprinodontiformes</taxon>
        <taxon>Goodeidae</taxon>
        <taxon>Xenoophorus</taxon>
    </lineage>
</organism>
<evidence type="ECO:0000256" key="1">
    <source>
        <dbReference type="SAM" id="MobiDB-lite"/>
    </source>
</evidence>
<feature type="region of interest" description="Disordered" evidence="1">
    <location>
        <begin position="57"/>
        <end position="77"/>
    </location>
</feature>